<organism evidence="14 15">
    <name type="scientific">Methylobacterium mesophilicum SR1.6/6</name>
    <dbReference type="NCBI Taxonomy" id="908290"/>
    <lineage>
        <taxon>Bacteria</taxon>
        <taxon>Pseudomonadati</taxon>
        <taxon>Pseudomonadota</taxon>
        <taxon>Alphaproteobacteria</taxon>
        <taxon>Hyphomicrobiales</taxon>
        <taxon>Methylobacteriaceae</taxon>
        <taxon>Methylobacterium</taxon>
    </lineage>
</organism>
<comment type="similarity">
    <text evidence="8">Belongs to the methyl-accepting chemotaxis (MCP) protein family.</text>
</comment>
<dbReference type="OrthoDB" id="8482111at2"/>
<evidence type="ECO:0000256" key="5">
    <source>
        <dbReference type="ARBA" id="ARBA00022989"/>
    </source>
</evidence>
<keyword evidence="7 9" id="KW-0807">Transducer</keyword>
<proteinExistence type="inferred from homology"/>
<keyword evidence="5 10" id="KW-1133">Transmembrane helix</keyword>
<dbReference type="InterPro" id="IPR004090">
    <property type="entry name" value="Chemotax_Me-accpt_rcpt"/>
</dbReference>
<evidence type="ECO:0000259" key="13">
    <source>
        <dbReference type="PROSITE" id="PS50885"/>
    </source>
</evidence>
<dbReference type="EMBL" id="CP043538">
    <property type="protein sequence ID" value="QGY04338.1"/>
    <property type="molecule type" value="Genomic_DNA"/>
</dbReference>
<dbReference type="AlphaFoldDB" id="A0A6B9FTA3"/>
<keyword evidence="4 10" id="KW-0812">Transmembrane</keyword>
<dbReference type="Gene3D" id="1.10.287.950">
    <property type="entry name" value="Methyl-accepting chemotaxis protein"/>
    <property type="match status" value="1"/>
</dbReference>
<name>A0A6B9FTA3_9HYPH</name>
<evidence type="ECO:0000256" key="2">
    <source>
        <dbReference type="ARBA" id="ARBA00022475"/>
    </source>
</evidence>
<dbReference type="Pfam" id="PF00672">
    <property type="entry name" value="HAMP"/>
    <property type="match status" value="1"/>
</dbReference>
<dbReference type="RefSeq" id="WP_010686339.1">
    <property type="nucleotide sequence ID" value="NZ_CP043538.1"/>
</dbReference>
<reference evidence="14 15" key="1">
    <citation type="journal article" date="2012" name="Genet. Mol. Biol.">
        <title>Analysis of 16S rRNA and mxaF genes revealing insights into Methylobacterium niche-specific plant association.</title>
        <authorList>
            <person name="Dourado M.N."/>
            <person name="Andreote F.D."/>
            <person name="Dini-Andreote F."/>
            <person name="Conti R."/>
            <person name="Araujo J.M."/>
            <person name="Araujo W.L."/>
        </authorList>
    </citation>
    <scope>NUCLEOTIDE SEQUENCE [LARGE SCALE GENOMIC DNA]</scope>
    <source>
        <strain evidence="14 15">SR1.6/6</strain>
    </source>
</reference>
<evidence type="ECO:0000259" key="11">
    <source>
        <dbReference type="PROSITE" id="PS50111"/>
    </source>
</evidence>
<dbReference type="GO" id="GO:0005886">
    <property type="term" value="C:plasma membrane"/>
    <property type="evidence" value="ECO:0007669"/>
    <property type="project" value="UniProtKB-SubCell"/>
</dbReference>
<evidence type="ECO:0000313" key="14">
    <source>
        <dbReference type="EMBL" id="QGY04338.1"/>
    </source>
</evidence>
<dbReference type="PANTHER" id="PTHR32089:SF112">
    <property type="entry name" value="LYSOZYME-LIKE PROTEIN-RELATED"/>
    <property type="match status" value="1"/>
</dbReference>
<feature type="domain" description="HAMP" evidence="13">
    <location>
        <begin position="230"/>
        <end position="283"/>
    </location>
</feature>
<dbReference type="Proteomes" id="UP000012488">
    <property type="component" value="Chromosome"/>
</dbReference>
<dbReference type="SMART" id="SM00304">
    <property type="entry name" value="HAMP"/>
    <property type="match status" value="1"/>
</dbReference>
<dbReference type="PROSITE" id="PS50192">
    <property type="entry name" value="T_SNARE"/>
    <property type="match status" value="1"/>
</dbReference>
<comment type="subcellular location">
    <subcellularLocation>
        <location evidence="1">Cell inner membrane</location>
        <topology evidence="1">Multi-pass membrane protein</topology>
    </subcellularLocation>
</comment>
<dbReference type="PROSITE" id="PS50885">
    <property type="entry name" value="HAMP"/>
    <property type="match status" value="1"/>
</dbReference>
<evidence type="ECO:0000259" key="12">
    <source>
        <dbReference type="PROSITE" id="PS50192"/>
    </source>
</evidence>
<dbReference type="SMART" id="SM01049">
    <property type="entry name" value="Cache_2"/>
    <property type="match status" value="1"/>
</dbReference>
<keyword evidence="3" id="KW-0997">Cell inner membrane</keyword>
<dbReference type="SMART" id="SM00283">
    <property type="entry name" value="MA"/>
    <property type="match status" value="1"/>
</dbReference>
<evidence type="ECO:0000256" key="8">
    <source>
        <dbReference type="ARBA" id="ARBA00029447"/>
    </source>
</evidence>
<feature type="domain" description="Methyl-accepting transducer" evidence="11">
    <location>
        <begin position="323"/>
        <end position="559"/>
    </location>
</feature>
<dbReference type="KEGG" id="mmes:MMSR116_22345"/>
<evidence type="ECO:0000256" key="6">
    <source>
        <dbReference type="ARBA" id="ARBA00023136"/>
    </source>
</evidence>
<keyword evidence="2" id="KW-1003">Cell membrane</keyword>
<reference evidence="14 15" key="2">
    <citation type="journal article" date="2013" name="Genome Announc.">
        <title>Draft Genome Sequence of Methylobacterium mesophilicum Strain SR1.6/6, Isolated from Citrus sinensis.</title>
        <authorList>
            <person name="Marinho Almeida D."/>
            <person name="Dini-Andreote F."/>
            <person name="Camargo Neves A.A."/>
            <person name="Juca Ramos R.T."/>
            <person name="Andreote F.D."/>
            <person name="Carneiro A.R."/>
            <person name="Oliveira de Souza Lima A."/>
            <person name="Caracciolo Gomes de Sa P.H."/>
            <person name="Ribeiro Barbosa M.S."/>
            <person name="Araujo W.L."/>
            <person name="Silva A."/>
        </authorList>
    </citation>
    <scope>NUCLEOTIDE SEQUENCE [LARGE SCALE GENOMIC DNA]</scope>
    <source>
        <strain evidence="14 15">SR1.6/6</strain>
    </source>
</reference>
<evidence type="ECO:0000313" key="15">
    <source>
        <dbReference type="Proteomes" id="UP000012488"/>
    </source>
</evidence>
<dbReference type="Gene3D" id="1.10.8.500">
    <property type="entry name" value="HAMP domain in histidine kinase"/>
    <property type="match status" value="1"/>
</dbReference>
<dbReference type="Pfam" id="PF17200">
    <property type="entry name" value="sCache_2"/>
    <property type="match status" value="1"/>
</dbReference>
<dbReference type="Gene3D" id="3.30.450.20">
    <property type="entry name" value="PAS domain"/>
    <property type="match status" value="1"/>
</dbReference>
<dbReference type="InterPro" id="IPR033480">
    <property type="entry name" value="sCache_2"/>
</dbReference>
<gene>
    <name evidence="14" type="ORF">MMSR116_22345</name>
</gene>
<evidence type="ECO:0000256" key="10">
    <source>
        <dbReference type="SAM" id="Phobius"/>
    </source>
</evidence>
<dbReference type="PRINTS" id="PR00260">
    <property type="entry name" value="CHEMTRNSDUCR"/>
</dbReference>
<dbReference type="GO" id="GO:0004888">
    <property type="term" value="F:transmembrane signaling receptor activity"/>
    <property type="evidence" value="ECO:0007669"/>
    <property type="project" value="InterPro"/>
</dbReference>
<dbReference type="InterPro" id="IPR004089">
    <property type="entry name" value="MCPsignal_dom"/>
</dbReference>
<keyword evidence="6 10" id="KW-0472">Membrane</keyword>
<dbReference type="CDD" id="cd06225">
    <property type="entry name" value="HAMP"/>
    <property type="match status" value="1"/>
</dbReference>
<dbReference type="GO" id="GO:0007165">
    <property type="term" value="P:signal transduction"/>
    <property type="evidence" value="ECO:0007669"/>
    <property type="project" value="UniProtKB-KW"/>
</dbReference>
<protein>
    <submittedName>
        <fullName evidence="14">HAMP domain-containing protein</fullName>
    </submittedName>
</protein>
<dbReference type="Pfam" id="PF00015">
    <property type="entry name" value="MCPsignal"/>
    <property type="match status" value="1"/>
</dbReference>
<dbReference type="InterPro" id="IPR000727">
    <property type="entry name" value="T_SNARE_dom"/>
</dbReference>
<feature type="transmembrane region" description="Helical" evidence="10">
    <location>
        <begin position="211"/>
        <end position="229"/>
    </location>
</feature>
<dbReference type="GO" id="GO:0006935">
    <property type="term" value="P:chemotaxis"/>
    <property type="evidence" value="ECO:0007669"/>
    <property type="project" value="InterPro"/>
</dbReference>
<evidence type="ECO:0000256" key="3">
    <source>
        <dbReference type="ARBA" id="ARBA00022519"/>
    </source>
</evidence>
<evidence type="ECO:0000256" key="9">
    <source>
        <dbReference type="PROSITE-ProRule" id="PRU00284"/>
    </source>
</evidence>
<sequence length="579" mass="60440">MTPTSDHRPPAGLRAPWRELAHVKLSHKLAAVMALVVLAVGALSALSFFDTRESALEDRALMTKRLTEVTHSLLAHYEALATAGQMPLPEAQKAALSAITALRFGQEDYFFVLDTEGRLVANAFNAKNVGKQVQDQTDVPGGKRYFAEMVETAKRDGSGFVEYLKPRPGGTVPVEKIASVQLFKPWGWIVATGLYLDDVHAAVRARALTNALWAAGLALPVLALLALIGNSLSRPIVRLTAAMRGLVGGDLSAAVPDRARGDEVGAMARAVQVFKEALIAKRDAEAAAVAENAAKMRRARVLDEITARFDAQVSTLTQGLSSASVEMEATAREMTRTAARTTEQSGRVAAVSQQTSGNVQTVAAASEEMAASIHEIAARVAQSSMMADRASTDVARTNELMQVLSRGTDQISEVMGLIAGIAGQTNLLALNATIEAARAGEAGKGFAVVAGEVKALAAQTAKATETIAGQIAAIQSETRNAVESMRAIGGTIDEMRTVALGVAAAMEEQGAATSEIVRNVTQAAEGTRAVSTDIADVRAAAGETGAASGQVLSAAQELARCSTSLGQEVTTFLAAVKAA</sequence>
<accession>A0A6B9FTA3</accession>
<dbReference type="InterPro" id="IPR003660">
    <property type="entry name" value="HAMP_dom"/>
</dbReference>
<dbReference type="PANTHER" id="PTHR32089">
    <property type="entry name" value="METHYL-ACCEPTING CHEMOTAXIS PROTEIN MCPB"/>
    <property type="match status" value="1"/>
</dbReference>
<dbReference type="SUPFAM" id="SSF58104">
    <property type="entry name" value="Methyl-accepting chemotaxis protein (MCP) signaling domain"/>
    <property type="match status" value="1"/>
</dbReference>
<evidence type="ECO:0000256" key="4">
    <source>
        <dbReference type="ARBA" id="ARBA00022692"/>
    </source>
</evidence>
<dbReference type="PROSITE" id="PS50111">
    <property type="entry name" value="CHEMOTAXIS_TRANSDUC_2"/>
    <property type="match status" value="1"/>
</dbReference>
<evidence type="ECO:0000256" key="7">
    <source>
        <dbReference type="ARBA" id="ARBA00023224"/>
    </source>
</evidence>
<evidence type="ECO:0000256" key="1">
    <source>
        <dbReference type="ARBA" id="ARBA00004429"/>
    </source>
</evidence>
<feature type="domain" description="T-SNARE coiled-coil homology" evidence="12">
    <location>
        <begin position="475"/>
        <end position="537"/>
    </location>
</feature>
<feature type="transmembrane region" description="Helical" evidence="10">
    <location>
        <begin position="29"/>
        <end position="49"/>
    </location>
</feature>